<sequence length="131" mass="14313">MSSSVQGQPYTSHAAESDSGTPCRPIRTRTQVKTPGMVAQTPDSRRRITIPDEECEKANKKRKASAEYLLGNDSDASSVLVQPKKKNKKTSSQSKRKADTDAACHDDEVSTLLHLVSSVELHSNLLHALLL</sequence>
<dbReference type="InParanoid" id="F4S8G5"/>
<reference evidence="3" key="1">
    <citation type="journal article" date="2011" name="Proc. Natl. Acad. Sci. U.S.A.">
        <title>Obligate biotrophy features unraveled by the genomic analysis of rust fungi.</title>
        <authorList>
            <person name="Duplessis S."/>
            <person name="Cuomo C.A."/>
            <person name="Lin Y.-C."/>
            <person name="Aerts A."/>
            <person name="Tisserant E."/>
            <person name="Veneault-Fourrey C."/>
            <person name="Joly D.L."/>
            <person name="Hacquard S."/>
            <person name="Amselem J."/>
            <person name="Cantarel B.L."/>
            <person name="Chiu R."/>
            <person name="Coutinho P.M."/>
            <person name="Feau N."/>
            <person name="Field M."/>
            <person name="Frey P."/>
            <person name="Gelhaye E."/>
            <person name="Goldberg J."/>
            <person name="Grabherr M.G."/>
            <person name="Kodira C.D."/>
            <person name="Kohler A."/>
            <person name="Kuees U."/>
            <person name="Lindquist E.A."/>
            <person name="Lucas S.M."/>
            <person name="Mago R."/>
            <person name="Mauceli E."/>
            <person name="Morin E."/>
            <person name="Murat C."/>
            <person name="Pangilinan J.L."/>
            <person name="Park R."/>
            <person name="Pearson M."/>
            <person name="Quesneville H."/>
            <person name="Rouhier N."/>
            <person name="Sakthikumar S."/>
            <person name="Salamov A.A."/>
            <person name="Schmutz J."/>
            <person name="Selles B."/>
            <person name="Shapiro H."/>
            <person name="Tanguay P."/>
            <person name="Tuskan G.A."/>
            <person name="Henrissat B."/>
            <person name="Van de Peer Y."/>
            <person name="Rouze P."/>
            <person name="Ellis J.G."/>
            <person name="Dodds P.N."/>
            <person name="Schein J.E."/>
            <person name="Zhong S."/>
            <person name="Hamelin R.C."/>
            <person name="Grigoriev I.V."/>
            <person name="Szabo L.J."/>
            <person name="Martin F."/>
        </authorList>
    </citation>
    <scope>NUCLEOTIDE SEQUENCE [LARGE SCALE GENOMIC DNA]</scope>
    <source>
        <strain evidence="3">98AG31 / pathotype 3-4-7</strain>
    </source>
</reference>
<gene>
    <name evidence="2" type="ORF">MELLADRAFT_68862</name>
</gene>
<accession>F4S8G5</accession>
<organism evidence="3">
    <name type="scientific">Melampsora larici-populina (strain 98AG31 / pathotype 3-4-7)</name>
    <name type="common">Poplar leaf rust fungus</name>
    <dbReference type="NCBI Taxonomy" id="747676"/>
    <lineage>
        <taxon>Eukaryota</taxon>
        <taxon>Fungi</taxon>
        <taxon>Dikarya</taxon>
        <taxon>Basidiomycota</taxon>
        <taxon>Pucciniomycotina</taxon>
        <taxon>Pucciniomycetes</taxon>
        <taxon>Pucciniales</taxon>
        <taxon>Melampsoraceae</taxon>
        <taxon>Melampsora</taxon>
    </lineage>
</organism>
<dbReference type="Proteomes" id="UP000001072">
    <property type="component" value="Unassembled WGS sequence"/>
</dbReference>
<protein>
    <submittedName>
        <fullName evidence="2">Uncharacterized protein</fullName>
    </submittedName>
</protein>
<feature type="region of interest" description="Disordered" evidence="1">
    <location>
        <begin position="1"/>
        <end position="104"/>
    </location>
</feature>
<proteinExistence type="predicted"/>
<dbReference type="RefSeq" id="XP_007417627.1">
    <property type="nucleotide sequence ID" value="XM_007417565.1"/>
</dbReference>
<dbReference type="EMBL" id="GL883164">
    <property type="protein sequence ID" value="EGF99088.1"/>
    <property type="molecule type" value="Genomic_DNA"/>
</dbReference>
<dbReference type="VEuPathDB" id="FungiDB:MELLADRAFT_68862"/>
<feature type="compositionally biased region" description="Polar residues" evidence="1">
    <location>
        <begin position="1"/>
        <end position="11"/>
    </location>
</feature>
<evidence type="ECO:0000313" key="2">
    <source>
        <dbReference type="EMBL" id="EGF99088.1"/>
    </source>
</evidence>
<evidence type="ECO:0000313" key="3">
    <source>
        <dbReference type="Proteomes" id="UP000001072"/>
    </source>
</evidence>
<dbReference type="AlphaFoldDB" id="F4S8G5"/>
<dbReference type="KEGG" id="mlr:MELLADRAFT_68862"/>
<dbReference type="HOGENOM" id="CLU_1982068_0_0_1"/>
<evidence type="ECO:0000256" key="1">
    <source>
        <dbReference type="SAM" id="MobiDB-lite"/>
    </source>
</evidence>
<dbReference type="GeneID" id="18931124"/>
<keyword evidence="3" id="KW-1185">Reference proteome</keyword>
<name>F4S8G5_MELLP</name>